<protein>
    <submittedName>
        <fullName evidence="2">Uncharacterized protein</fullName>
    </submittedName>
</protein>
<dbReference type="EMBL" id="FN595990">
    <property type="protein sequence ID" value="CBI29734.3"/>
    <property type="molecule type" value="Genomic_DNA"/>
</dbReference>
<gene>
    <name evidence="2" type="ordered locus">VIT_12s0035g00650</name>
</gene>
<evidence type="ECO:0000313" key="2">
    <source>
        <dbReference type="EMBL" id="CBI29734.3"/>
    </source>
</evidence>
<dbReference type="Proteomes" id="UP000009183">
    <property type="component" value="Chromosome 12"/>
</dbReference>
<sequence length="108" mass="12122">MVPHSDVDSVVGPSNCTEKYFVVMGLEQQQLSQGEGGTKLRLCRHGKGPPSDGSSGGIHKQHKEEILEFHPPHLSQTHNIHRWYSNPWRLHGYACTLCISRSQLEIHA</sequence>
<dbReference type="HOGENOM" id="CLU_2201850_0_0_1"/>
<evidence type="ECO:0000256" key="1">
    <source>
        <dbReference type="SAM" id="MobiDB-lite"/>
    </source>
</evidence>
<feature type="region of interest" description="Disordered" evidence="1">
    <location>
        <begin position="33"/>
        <end position="60"/>
    </location>
</feature>
<dbReference type="PaxDb" id="29760-VIT_12s0035g00650.t01"/>
<keyword evidence="3" id="KW-1185">Reference proteome</keyword>
<dbReference type="AlphaFoldDB" id="D7TGW2"/>
<name>D7TGW2_VITVI</name>
<reference evidence="3" key="1">
    <citation type="journal article" date="2007" name="Nature">
        <title>The grapevine genome sequence suggests ancestral hexaploidization in major angiosperm phyla.</title>
        <authorList>
            <consortium name="The French-Italian Public Consortium for Grapevine Genome Characterization."/>
            <person name="Jaillon O."/>
            <person name="Aury J.-M."/>
            <person name="Noel B."/>
            <person name="Policriti A."/>
            <person name="Clepet C."/>
            <person name="Casagrande A."/>
            <person name="Choisne N."/>
            <person name="Aubourg S."/>
            <person name="Vitulo N."/>
            <person name="Jubin C."/>
            <person name="Vezzi A."/>
            <person name="Legeai F."/>
            <person name="Hugueney P."/>
            <person name="Dasilva C."/>
            <person name="Horner D."/>
            <person name="Mica E."/>
            <person name="Jublot D."/>
            <person name="Poulain J."/>
            <person name="Bruyere C."/>
            <person name="Billault A."/>
            <person name="Segurens B."/>
            <person name="Gouyvenoux M."/>
            <person name="Ugarte E."/>
            <person name="Cattonaro F."/>
            <person name="Anthouard V."/>
            <person name="Vico V."/>
            <person name="Del Fabbro C."/>
            <person name="Alaux M."/>
            <person name="Di Gaspero G."/>
            <person name="Dumas V."/>
            <person name="Felice N."/>
            <person name="Paillard S."/>
            <person name="Juman I."/>
            <person name="Moroldo M."/>
            <person name="Scalabrin S."/>
            <person name="Canaguier A."/>
            <person name="Le Clainche I."/>
            <person name="Malacrida G."/>
            <person name="Durand E."/>
            <person name="Pesole G."/>
            <person name="Laucou V."/>
            <person name="Chatelet P."/>
            <person name="Merdinoglu D."/>
            <person name="Delledonne M."/>
            <person name="Pezzotti M."/>
            <person name="Lecharny A."/>
            <person name="Scarpelli C."/>
            <person name="Artiguenave F."/>
            <person name="Pe M.E."/>
            <person name="Valle G."/>
            <person name="Morgante M."/>
            <person name="Caboche M."/>
            <person name="Adam-Blondon A.-F."/>
            <person name="Weissenbach J."/>
            <person name="Quetier F."/>
            <person name="Wincker P."/>
        </authorList>
    </citation>
    <scope>NUCLEOTIDE SEQUENCE [LARGE SCALE GENOMIC DNA]</scope>
    <source>
        <strain evidence="3">cv. Pinot noir / PN40024</strain>
    </source>
</reference>
<evidence type="ECO:0000313" key="3">
    <source>
        <dbReference type="Proteomes" id="UP000009183"/>
    </source>
</evidence>
<dbReference type="InParanoid" id="D7TGW2"/>
<organism evidence="2 3">
    <name type="scientific">Vitis vinifera</name>
    <name type="common">Grape</name>
    <dbReference type="NCBI Taxonomy" id="29760"/>
    <lineage>
        <taxon>Eukaryota</taxon>
        <taxon>Viridiplantae</taxon>
        <taxon>Streptophyta</taxon>
        <taxon>Embryophyta</taxon>
        <taxon>Tracheophyta</taxon>
        <taxon>Spermatophyta</taxon>
        <taxon>Magnoliopsida</taxon>
        <taxon>eudicotyledons</taxon>
        <taxon>Gunneridae</taxon>
        <taxon>Pentapetalae</taxon>
        <taxon>rosids</taxon>
        <taxon>Vitales</taxon>
        <taxon>Vitaceae</taxon>
        <taxon>Viteae</taxon>
        <taxon>Vitis</taxon>
    </lineage>
</organism>
<accession>D7TGW2</accession>
<proteinExistence type="predicted"/>